<organism evidence="2 3">
    <name type="scientific">Ornithinimicrobium faecis</name>
    <dbReference type="NCBI Taxonomy" id="2934158"/>
    <lineage>
        <taxon>Bacteria</taxon>
        <taxon>Bacillati</taxon>
        <taxon>Actinomycetota</taxon>
        <taxon>Actinomycetes</taxon>
        <taxon>Micrococcales</taxon>
        <taxon>Ornithinimicrobiaceae</taxon>
        <taxon>Ornithinimicrobium</taxon>
    </lineage>
</organism>
<dbReference type="RefSeq" id="WP_252595104.1">
    <property type="nucleotide sequence ID" value="NZ_CP099489.1"/>
</dbReference>
<proteinExistence type="predicted"/>
<name>A0ABY4YXU2_9MICO</name>
<keyword evidence="3" id="KW-1185">Reference proteome</keyword>
<evidence type="ECO:0000256" key="1">
    <source>
        <dbReference type="SAM" id="MobiDB-lite"/>
    </source>
</evidence>
<dbReference type="EMBL" id="CP099489">
    <property type="protein sequence ID" value="USQ81569.1"/>
    <property type="molecule type" value="Genomic_DNA"/>
</dbReference>
<reference evidence="2" key="1">
    <citation type="submission" date="2022-06" db="EMBL/GenBank/DDBJ databases">
        <title>Ornithinimicrobium HY1793.</title>
        <authorList>
            <person name="Huang Y."/>
        </authorList>
    </citation>
    <scope>NUCLEOTIDE SEQUENCE</scope>
    <source>
        <strain evidence="2">HY1793</strain>
    </source>
</reference>
<evidence type="ECO:0000313" key="3">
    <source>
        <dbReference type="Proteomes" id="UP001056455"/>
    </source>
</evidence>
<dbReference type="Proteomes" id="UP001056455">
    <property type="component" value="Chromosome"/>
</dbReference>
<protein>
    <submittedName>
        <fullName evidence="2">Uncharacterized protein</fullName>
    </submittedName>
</protein>
<feature type="region of interest" description="Disordered" evidence="1">
    <location>
        <begin position="131"/>
        <end position="153"/>
    </location>
</feature>
<gene>
    <name evidence="2" type="ORF">NF556_07965</name>
</gene>
<sequence>MSAMAGRSECDGYVEDLQGRLVLFTGKTRIEGKHVKRDELFQTVRKRGGLPLAGTRNRNVTLLVLGELSEDVVTDPVNLRSQNVVFVDAERRRGNHICIVNDRGIAALLSGESAPCLRSRMIHADTVELSLPTPMRPTSPRLTPLTVGATPEHKPTGLDLDLSGLDRGTSAHQATLALLVAHLAPVPAMGLTSPRVDAAWRSPDEPTVLFVAEVKSLTGARQDQQVRLGIGQVLDYVHALRERPPAHVSVISPVLVLEREPEDRRWLNLADSLGLLLTWAPRFPGLRG</sequence>
<evidence type="ECO:0000313" key="2">
    <source>
        <dbReference type="EMBL" id="USQ81569.1"/>
    </source>
</evidence>
<accession>A0ABY4YXU2</accession>